<evidence type="ECO:0000313" key="1">
    <source>
        <dbReference type="EMBL" id="GMH25466.1"/>
    </source>
</evidence>
<dbReference type="AlphaFoldDB" id="A0AAD3TAA5"/>
<name>A0AAD3TAA5_NEPGR</name>
<comment type="caution">
    <text evidence="1">The sequence shown here is derived from an EMBL/GenBank/DDBJ whole genome shotgun (WGS) entry which is preliminary data.</text>
</comment>
<protein>
    <submittedName>
        <fullName evidence="1">Uncharacterized protein</fullName>
    </submittedName>
</protein>
<dbReference type="EMBL" id="BSYO01000029">
    <property type="protein sequence ID" value="GMH25466.1"/>
    <property type="molecule type" value="Genomic_DNA"/>
</dbReference>
<accession>A0AAD3TAA5</accession>
<proteinExistence type="predicted"/>
<gene>
    <name evidence="1" type="ORF">Nepgr_027309</name>
</gene>
<organism evidence="1 2">
    <name type="scientific">Nepenthes gracilis</name>
    <name type="common">Slender pitcher plant</name>
    <dbReference type="NCBI Taxonomy" id="150966"/>
    <lineage>
        <taxon>Eukaryota</taxon>
        <taxon>Viridiplantae</taxon>
        <taxon>Streptophyta</taxon>
        <taxon>Embryophyta</taxon>
        <taxon>Tracheophyta</taxon>
        <taxon>Spermatophyta</taxon>
        <taxon>Magnoliopsida</taxon>
        <taxon>eudicotyledons</taxon>
        <taxon>Gunneridae</taxon>
        <taxon>Pentapetalae</taxon>
        <taxon>Caryophyllales</taxon>
        <taxon>Nepenthaceae</taxon>
        <taxon>Nepenthes</taxon>
    </lineage>
</organism>
<sequence length="162" mass="17242">MGWSCCSPRVEEVPQLVGLVACWPFRGSSGPTRSSSPRGILPLEATWVLGNSCRVGALDGRSRLLPPLQDVSAWEPLEGAPFTFLSSLAQRVRRTLDMSSTFVAKPLTTGSGWFSMLRHVGVFDKLQTSAAIGHAVSEMSVCGVSLEVTRHALGIVTDSGGV</sequence>
<evidence type="ECO:0000313" key="2">
    <source>
        <dbReference type="Proteomes" id="UP001279734"/>
    </source>
</evidence>
<keyword evidence="2" id="KW-1185">Reference proteome</keyword>
<reference evidence="1" key="1">
    <citation type="submission" date="2023-05" db="EMBL/GenBank/DDBJ databases">
        <title>Nepenthes gracilis genome sequencing.</title>
        <authorList>
            <person name="Fukushima K."/>
        </authorList>
    </citation>
    <scope>NUCLEOTIDE SEQUENCE</scope>
    <source>
        <strain evidence="1">SING2019-196</strain>
    </source>
</reference>
<dbReference type="Proteomes" id="UP001279734">
    <property type="component" value="Unassembled WGS sequence"/>
</dbReference>